<reference evidence="2 3" key="1">
    <citation type="journal article" date="2013" name="Genome Announc.">
        <title>Draft Genome Sequence of Strain JLT2015T, Belonging to the Family Sphingomonadaceae of the Alphaproteobacteria.</title>
        <authorList>
            <person name="Tang K."/>
            <person name="Liu K."/>
            <person name="Li S."/>
            <person name="Jiao N."/>
        </authorList>
    </citation>
    <scope>NUCLEOTIDE SEQUENCE [LARGE SCALE GENOMIC DNA]</scope>
    <source>
        <strain evidence="2 3">JLT2015</strain>
    </source>
</reference>
<proteinExistence type="predicted"/>
<keyword evidence="1" id="KW-0812">Transmembrane</keyword>
<dbReference type="AlphaFoldDB" id="M2T7V5"/>
<dbReference type="OrthoDB" id="881941at2"/>
<feature type="transmembrane region" description="Helical" evidence="1">
    <location>
        <begin position="21"/>
        <end position="40"/>
    </location>
</feature>
<dbReference type="EMBL" id="AMRV01000006">
    <property type="protein sequence ID" value="EMD82609.1"/>
    <property type="molecule type" value="Genomic_DNA"/>
</dbReference>
<dbReference type="Proteomes" id="UP000011717">
    <property type="component" value="Unassembled WGS sequence"/>
</dbReference>
<evidence type="ECO:0000313" key="3">
    <source>
        <dbReference type="Proteomes" id="UP000011717"/>
    </source>
</evidence>
<sequence length="100" mass="11397">MHWLDIAAAGWLPYRFAPLTFNAYWTGLAFADLLAALLLWHRRPAIRWTGALLTLAIMISDVAINSYVRLYIAELPLFALTLQSAFLGFVILTIRHLRPE</sequence>
<gene>
    <name evidence="2" type="ORF">C725_1996</name>
</gene>
<protein>
    <submittedName>
        <fullName evidence="2">Uncharacterized protein</fullName>
    </submittedName>
</protein>
<organism evidence="2 3">
    <name type="scientific">Pacificimonas flava</name>
    <dbReference type="NCBI Taxonomy" id="1234595"/>
    <lineage>
        <taxon>Bacteria</taxon>
        <taxon>Pseudomonadati</taxon>
        <taxon>Pseudomonadota</taxon>
        <taxon>Alphaproteobacteria</taxon>
        <taxon>Sphingomonadales</taxon>
        <taxon>Sphingosinicellaceae</taxon>
        <taxon>Pacificimonas</taxon>
    </lineage>
</organism>
<keyword evidence="3" id="KW-1185">Reference proteome</keyword>
<feature type="transmembrane region" description="Helical" evidence="1">
    <location>
        <begin position="52"/>
        <end position="72"/>
    </location>
</feature>
<name>M2T7V5_9SPHN</name>
<accession>M2T7V5</accession>
<keyword evidence="1" id="KW-0472">Membrane</keyword>
<evidence type="ECO:0000256" key="1">
    <source>
        <dbReference type="SAM" id="Phobius"/>
    </source>
</evidence>
<feature type="transmembrane region" description="Helical" evidence="1">
    <location>
        <begin position="78"/>
        <end position="97"/>
    </location>
</feature>
<evidence type="ECO:0000313" key="2">
    <source>
        <dbReference type="EMBL" id="EMD82609.1"/>
    </source>
</evidence>
<keyword evidence="1" id="KW-1133">Transmembrane helix</keyword>
<comment type="caution">
    <text evidence="2">The sequence shown here is derived from an EMBL/GenBank/DDBJ whole genome shotgun (WGS) entry which is preliminary data.</text>
</comment>